<accession>A0A067N1H4</accession>
<dbReference type="HOGENOM" id="CLU_888496_0_0_1"/>
<reference evidence="2" key="1">
    <citation type="journal article" date="2014" name="Proc. Natl. Acad. Sci. U.S.A.">
        <title>Extensive sampling of basidiomycete genomes demonstrates inadequacy of the white-rot/brown-rot paradigm for wood decay fungi.</title>
        <authorList>
            <person name="Riley R."/>
            <person name="Salamov A.A."/>
            <person name="Brown D.W."/>
            <person name="Nagy L.G."/>
            <person name="Floudas D."/>
            <person name="Held B.W."/>
            <person name="Levasseur A."/>
            <person name="Lombard V."/>
            <person name="Morin E."/>
            <person name="Otillar R."/>
            <person name="Lindquist E.A."/>
            <person name="Sun H."/>
            <person name="LaButti K.M."/>
            <person name="Schmutz J."/>
            <person name="Jabbour D."/>
            <person name="Luo H."/>
            <person name="Baker S.E."/>
            <person name="Pisabarro A.G."/>
            <person name="Walton J.D."/>
            <person name="Blanchette R.A."/>
            <person name="Henrissat B."/>
            <person name="Martin F."/>
            <person name="Cullen D."/>
            <person name="Hibbett D.S."/>
            <person name="Grigoriev I.V."/>
        </authorList>
    </citation>
    <scope>NUCLEOTIDE SEQUENCE [LARGE SCALE GENOMIC DNA]</scope>
    <source>
        <strain evidence="2">FD-172 SS1</strain>
    </source>
</reference>
<evidence type="ECO:0000313" key="1">
    <source>
        <dbReference type="EMBL" id="KDQ21714.1"/>
    </source>
</evidence>
<dbReference type="Proteomes" id="UP000027195">
    <property type="component" value="Unassembled WGS sequence"/>
</dbReference>
<name>A0A067N1H4_BOTB1</name>
<dbReference type="Gene3D" id="2.60.120.260">
    <property type="entry name" value="Galactose-binding domain-like"/>
    <property type="match status" value="2"/>
</dbReference>
<sequence>MSSAFSYVVDDASPMVTYSPNADMTSVGLPANLTTGWNSYNQSIFVGQGGNETSYHATSRPGADFTLTFQGTGISLYGVATGKYNVSLDNGPIAPANASDLLAKSEPLPMGTHTITFTAADSGLASYWFDRAEIIAETSSNYVRNTPLRYNEADFHGQWVSYNETTSFSIQKQYYSTNHSGDYAKFSFLGSAVFIEGLTNRDHGRFNVTLDGNTTTINGYSPWAVSTLLYAQAGLDPNLIHELMLTNIDEGKSFIMDTINITNLSHPRASHHLSTGVVIALSVTSSEWRDSLAASLDAPAVRDDAIRRGVQRG</sequence>
<gene>
    <name evidence="1" type="ORF">BOTBODRAFT_141816</name>
</gene>
<dbReference type="STRING" id="930990.A0A067N1H4"/>
<dbReference type="OrthoDB" id="2576082at2759"/>
<dbReference type="EMBL" id="KL198016">
    <property type="protein sequence ID" value="KDQ21714.1"/>
    <property type="molecule type" value="Genomic_DNA"/>
</dbReference>
<keyword evidence="2" id="KW-1185">Reference proteome</keyword>
<dbReference type="AlphaFoldDB" id="A0A067N1H4"/>
<proteinExistence type="predicted"/>
<organism evidence="1 2">
    <name type="scientific">Botryobasidium botryosum (strain FD-172 SS1)</name>
    <dbReference type="NCBI Taxonomy" id="930990"/>
    <lineage>
        <taxon>Eukaryota</taxon>
        <taxon>Fungi</taxon>
        <taxon>Dikarya</taxon>
        <taxon>Basidiomycota</taxon>
        <taxon>Agaricomycotina</taxon>
        <taxon>Agaricomycetes</taxon>
        <taxon>Cantharellales</taxon>
        <taxon>Botryobasidiaceae</taxon>
        <taxon>Botryobasidium</taxon>
    </lineage>
</organism>
<protein>
    <submittedName>
        <fullName evidence="1">Uncharacterized protein</fullName>
    </submittedName>
</protein>
<evidence type="ECO:0000313" key="2">
    <source>
        <dbReference type="Proteomes" id="UP000027195"/>
    </source>
</evidence>
<dbReference type="InParanoid" id="A0A067N1H4"/>